<comment type="caution">
    <text evidence="2">The sequence shown here is derived from an EMBL/GenBank/DDBJ whole genome shotgun (WGS) entry which is preliminary data.</text>
</comment>
<dbReference type="InterPro" id="IPR022203">
    <property type="entry name" value="DUF3727"/>
</dbReference>
<dbReference type="AlphaFoldDB" id="A0A8J6CHZ7"/>
<evidence type="ECO:0000256" key="1">
    <source>
        <dbReference type="SAM" id="SignalP"/>
    </source>
</evidence>
<dbReference type="Proteomes" id="UP000751190">
    <property type="component" value="Unassembled WGS sequence"/>
</dbReference>
<feature type="signal peptide" evidence="1">
    <location>
        <begin position="1"/>
        <end position="21"/>
    </location>
</feature>
<keyword evidence="1" id="KW-0732">Signal</keyword>
<dbReference type="Pfam" id="PF06949">
    <property type="entry name" value="DUF1292"/>
    <property type="match status" value="1"/>
</dbReference>
<organism evidence="2 3">
    <name type="scientific">Diacronema lutheri</name>
    <name type="common">Unicellular marine alga</name>
    <name type="synonym">Monochrysis lutheri</name>
    <dbReference type="NCBI Taxonomy" id="2081491"/>
    <lineage>
        <taxon>Eukaryota</taxon>
        <taxon>Haptista</taxon>
        <taxon>Haptophyta</taxon>
        <taxon>Pavlovophyceae</taxon>
        <taxon>Pavlovales</taxon>
        <taxon>Pavlovaceae</taxon>
        <taxon>Diacronema</taxon>
    </lineage>
</organism>
<dbReference type="PROSITE" id="PS51257">
    <property type="entry name" value="PROKAR_LIPOPROTEIN"/>
    <property type="match status" value="1"/>
</dbReference>
<evidence type="ECO:0000313" key="3">
    <source>
        <dbReference type="Proteomes" id="UP000751190"/>
    </source>
</evidence>
<sequence>MTCRRVLALVCALSLACYIDALLNAHLFSPRRAPVGTIVRSSRIARNAPAILARSADDDDDDDGYESDDELEIMIWIEDPKAEVPIRCYMESSTEIDGKRYALAHPVDIPVIIATCEDEEKGLDVIEDEAEIDALFSIAKDVLADEGFELKRTPYMLTVEEDDEAFDTDEMSDEEEMDMYDEDEDDEAEPDLDEIEDGAEVLAKFFHAGRQYYVAEPLEPTFILARQVAGTRFALLDDSEMERVKPMLERSFVELNEAAFVESEEG</sequence>
<reference evidence="2" key="1">
    <citation type="submission" date="2021-05" db="EMBL/GenBank/DDBJ databases">
        <title>The genome of the haptophyte Pavlova lutheri (Diacronema luteri, Pavlovales) - a model for lipid biosynthesis in eukaryotic algae.</title>
        <authorList>
            <person name="Hulatt C.J."/>
            <person name="Posewitz M.C."/>
        </authorList>
    </citation>
    <scope>NUCLEOTIDE SEQUENCE</scope>
    <source>
        <strain evidence="2">NIVA-4/92</strain>
    </source>
</reference>
<protein>
    <submittedName>
        <fullName evidence="2">Uncharacterized protein</fullName>
    </submittedName>
</protein>
<gene>
    <name evidence="2" type="ORF">KFE25_009231</name>
</gene>
<dbReference type="EMBL" id="JAGTXO010000001">
    <property type="protein sequence ID" value="KAG8470810.1"/>
    <property type="molecule type" value="Genomic_DNA"/>
</dbReference>
<name>A0A8J6CHZ7_DIALT</name>
<dbReference type="OrthoDB" id="10449306at2759"/>
<proteinExistence type="predicted"/>
<feature type="chain" id="PRO_5035172958" evidence="1">
    <location>
        <begin position="22"/>
        <end position="266"/>
    </location>
</feature>
<keyword evidence="3" id="KW-1185">Reference proteome</keyword>
<evidence type="ECO:0000313" key="2">
    <source>
        <dbReference type="EMBL" id="KAG8470810.1"/>
    </source>
</evidence>
<accession>A0A8J6CHZ7</accession>
<dbReference type="InterPro" id="IPR009711">
    <property type="entry name" value="UPF0473"/>
</dbReference>
<dbReference type="Pfam" id="PF12527">
    <property type="entry name" value="DUF3727"/>
    <property type="match status" value="1"/>
</dbReference>
<dbReference type="OMA" id="LEIMIWI"/>